<protein>
    <recommendedName>
        <fullName evidence="3">DUF4440 domain-containing protein</fullName>
    </recommendedName>
</protein>
<reference evidence="2" key="1">
    <citation type="journal article" date="2019" name="Int. J. Syst. Evol. Microbiol.">
        <title>The Global Catalogue of Microorganisms (GCM) 10K type strain sequencing project: providing services to taxonomists for standard genome sequencing and annotation.</title>
        <authorList>
            <consortium name="The Broad Institute Genomics Platform"/>
            <consortium name="The Broad Institute Genome Sequencing Center for Infectious Disease"/>
            <person name="Wu L."/>
            <person name="Ma J."/>
        </authorList>
    </citation>
    <scope>NUCLEOTIDE SEQUENCE [LARGE SCALE GENOMIC DNA]</scope>
    <source>
        <strain evidence="2">JCM 32148</strain>
    </source>
</reference>
<evidence type="ECO:0000313" key="2">
    <source>
        <dbReference type="Proteomes" id="UP001597053"/>
    </source>
</evidence>
<evidence type="ECO:0000313" key="1">
    <source>
        <dbReference type="EMBL" id="MFD0785315.1"/>
    </source>
</evidence>
<dbReference type="Proteomes" id="UP001597053">
    <property type="component" value="Unassembled WGS sequence"/>
</dbReference>
<organism evidence="1 2">
    <name type="scientific">Micromonospora azadirachtae</name>
    <dbReference type="NCBI Taxonomy" id="1970735"/>
    <lineage>
        <taxon>Bacteria</taxon>
        <taxon>Bacillati</taxon>
        <taxon>Actinomycetota</taxon>
        <taxon>Actinomycetes</taxon>
        <taxon>Micromonosporales</taxon>
        <taxon>Micromonosporaceae</taxon>
        <taxon>Micromonospora</taxon>
    </lineage>
</organism>
<sequence>AQATATAFLDAVVAGEFAVAYGLLTAERQARTGPAEFAELYAGDQALTAYTIDGTTIVRGQGQLRAETHAQVRFTTGEAARLLVGLLPESQGRWRVAEVRLGERW</sequence>
<dbReference type="EMBL" id="JBHTHM010000768">
    <property type="protein sequence ID" value="MFD0785315.1"/>
    <property type="molecule type" value="Genomic_DNA"/>
</dbReference>
<feature type="non-terminal residue" evidence="1">
    <location>
        <position position="1"/>
    </location>
</feature>
<gene>
    <name evidence="1" type="ORF">ACFQZ8_15520</name>
</gene>
<keyword evidence="2" id="KW-1185">Reference proteome</keyword>
<proteinExistence type="predicted"/>
<evidence type="ECO:0008006" key="3">
    <source>
        <dbReference type="Google" id="ProtNLM"/>
    </source>
</evidence>
<name>A0ABW3A386_9ACTN</name>
<accession>A0ABW3A386</accession>
<comment type="caution">
    <text evidence="1">The sequence shown here is derived from an EMBL/GenBank/DDBJ whole genome shotgun (WGS) entry which is preliminary data.</text>
</comment>